<organism evidence="1 2">
    <name type="scientific">Chitinophaga costaii</name>
    <dbReference type="NCBI Taxonomy" id="1335309"/>
    <lineage>
        <taxon>Bacteria</taxon>
        <taxon>Pseudomonadati</taxon>
        <taxon>Bacteroidota</taxon>
        <taxon>Chitinophagia</taxon>
        <taxon>Chitinophagales</taxon>
        <taxon>Chitinophagaceae</taxon>
        <taxon>Chitinophaga</taxon>
    </lineage>
</organism>
<name>A0A1C4E9J9_9BACT</name>
<accession>A0A1C4E9J9</accession>
<evidence type="ECO:0000313" key="1">
    <source>
        <dbReference type="EMBL" id="SCC40307.1"/>
    </source>
</evidence>
<dbReference type="Proteomes" id="UP000242818">
    <property type="component" value="Unassembled WGS sequence"/>
</dbReference>
<reference evidence="1 2" key="1">
    <citation type="submission" date="2016-08" db="EMBL/GenBank/DDBJ databases">
        <authorList>
            <person name="Seilhamer J.J."/>
        </authorList>
    </citation>
    <scope>NUCLEOTIDE SEQUENCE [LARGE SCALE GENOMIC DNA]</scope>
    <source>
        <strain evidence="1 2">A37T2</strain>
    </source>
</reference>
<keyword evidence="2" id="KW-1185">Reference proteome</keyword>
<dbReference type="EMBL" id="FMAR01000007">
    <property type="protein sequence ID" value="SCC40307.1"/>
    <property type="molecule type" value="Genomic_DNA"/>
</dbReference>
<sequence>MMVILLKHNMPKPASIASTIPGILGVKLAQNKVALMKNIPAKTTHLKRKDGP</sequence>
<proteinExistence type="predicted"/>
<protein>
    <submittedName>
        <fullName evidence="1">Uncharacterized protein</fullName>
    </submittedName>
</protein>
<evidence type="ECO:0000313" key="2">
    <source>
        <dbReference type="Proteomes" id="UP000242818"/>
    </source>
</evidence>
<dbReference type="AlphaFoldDB" id="A0A1C4E9J9"/>
<gene>
    <name evidence="1" type="ORF">GA0116948_107191</name>
</gene>